<reference evidence="1 2" key="1">
    <citation type="journal article" date="2014" name="J. Microbiol.">
        <title>Diaminobutyricibacter tongyongensis gen. nov., sp. nov. and Homoserinibacter gongjuensis gen. nov., sp. nov. belong to the family Microbacteriaceae.</title>
        <authorList>
            <person name="Kim S.J."/>
            <person name="Ahn J.H."/>
            <person name="Weon H.Y."/>
            <person name="Hamada M."/>
            <person name="Suzuki K."/>
            <person name="Kwon S.W."/>
        </authorList>
    </citation>
    <scope>NUCLEOTIDE SEQUENCE [LARGE SCALE GENOMIC DNA]</scope>
    <source>
        <strain evidence="1 2">NBRC 108724</strain>
    </source>
</reference>
<dbReference type="RefSeq" id="WP_163288666.1">
    <property type="nucleotide sequence ID" value="NZ_JAAGWY010000001.1"/>
</dbReference>
<evidence type="ECO:0008006" key="3">
    <source>
        <dbReference type="Google" id="ProtNLM"/>
    </source>
</evidence>
<proteinExistence type="predicted"/>
<gene>
    <name evidence="1" type="ORF">G3T36_06175</name>
</gene>
<dbReference type="AlphaFoldDB" id="A0A6L9XVP2"/>
<evidence type="ECO:0000313" key="2">
    <source>
        <dbReference type="Proteomes" id="UP000474967"/>
    </source>
</evidence>
<keyword evidence="2" id="KW-1185">Reference proteome</keyword>
<sequence length="231" mass="25738">MRPSRIILWVDTEQYEAAGQLPTLKRLVGRGLELRSANASLRSHKKYFHFVHDSELSARPLIIADDDLLYPHTWYRDLWEGFTASGRSAVISAWVKRPAVADSKLIPYEDWPTAHDTILRRENYFMGGSGTVFPVSFNHVLATDGDRFLSVAPTSDDAWLNNRAHRVGLLIGQSTEGAVPIRAIPGTQAQKLSNENLGTSGTNAQLAKLYESDDLLRLWNPEAEAPTTAEP</sequence>
<evidence type="ECO:0000313" key="1">
    <source>
        <dbReference type="EMBL" id="NEN05453.1"/>
    </source>
</evidence>
<organism evidence="1 2">
    <name type="scientific">Leifsonia tongyongensis</name>
    <dbReference type="NCBI Taxonomy" id="1268043"/>
    <lineage>
        <taxon>Bacteria</taxon>
        <taxon>Bacillati</taxon>
        <taxon>Actinomycetota</taxon>
        <taxon>Actinomycetes</taxon>
        <taxon>Micrococcales</taxon>
        <taxon>Microbacteriaceae</taxon>
        <taxon>Leifsonia</taxon>
    </lineage>
</organism>
<dbReference type="Proteomes" id="UP000474967">
    <property type="component" value="Unassembled WGS sequence"/>
</dbReference>
<name>A0A6L9XVP2_9MICO</name>
<dbReference type="EMBL" id="JAAGWY010000001">
    <property type="protein sequence ID" value="NEN05453.1"/>
    <property type="molecule type" value="Genomic_DNA"/>
</dbReference>
<accession>A0A6L9XVP2</accession>
<comment type="caution">
    <text evidence="1">The sequence shown here is derived from an EMBL/GenBank/DDBJ whole genome shotgun (WGS) entry which is preliminary data.</text>
</comment>
<protein>
    <recommendedName>
        <fullName evidence="3">Glycosyltransferase family 2 protein</fullName>
    </recommendedName>
</protein>